<evidence type="ECO:0000313" key="3">
    <source>
        <dbReference type="Proteomes" id="UP001633002"/>
    </source>
</evidence>
<evidence type="ECO:0000256" key="1">
    <source>
        <dbReference type="SAM" id="MobiDB-lite"/>
    </source>
</evidence>
<protein>
    <submittedName>
        <fullName evidence="2">Uncharacterized protein</fullName>
    </submittedName>
</protein>
<dbReference type="AlphaFoldDB" id="A0ABD3HZT6"/>
<comment type="caution">
    <text evidence="2">The sequence shown here is derived from an EMBL/GenBank/DDBJ whole genome shotgun (WGS) entry which is preliminary data.</text>
</comment>
<feature type="region of interest" description="Disordered" evidence="1">
    <location>
        <begin position="99"/>
        <end position="118"/>
    </location>
</feature>
<sequence length="138" mass="14966">MEKIEAGALGNENFVVSANFVVCNRSGNSISQGPAVGEGEGCLTSGKETVDRAESPSFFTIMPLRRKFELDSSQCNWRDGDRTQAAVYGSVSNVLPFGSCREENGNKEDENVVIGPKKNKAKVELTHLSGENDENEVH</sequence>
<proteinExistence type="predicted"/>
<keyword evidence="3" id="KW-1185">Reference proteome</keyword>
<gene>
    <name evidence="2" type="ORF">R1sor_011066</name>
</gene>
<name>A0ABD3HZT6_9MARC</name>
<dbReference type="EMBL" id="JBJQOH010000002">
    <property type="protein sequence ID" value="KAL3696990.1"/>
    <property type="molecule type" value="Genomic_DNA"/>
</dbReference>
<reference evidence="2 3" key="1">
    <citation type="submission" date="2024-09" db="EMBL/GenBank/DDBJ databases">
        <title>Chromosome-scale assembly of Riccia sorocarpa.</title>
        <authorList>
            <person name="Paukszto L."/>
        </authorList>
    </citation>
    <scope>NUCLEOTIDE SEQUENCE [LARGE SCALE GENOMIC DNA]</scope>
    <source>
        <strain evidence="2">LP-2024</strain>
        <tissue evidence="2">Aerial parts of the thallus</tissue>
    </source>
</reference>
<feature type="compositionally biased region" description="Basic and acidic residues" evidence="1">
    <location>
        <begin position="100"/>
        <end position="110"/>
    </location>
</feature>
<evidence type="ECO:0000313" key="2">
    <source>
        <dbReference type="EMBL" id="KAL3696990.1"/>
    </source>
</evidence>
<organism evidence="2 3">
    <name type="scientific">Riccia sorocarpa</name>
    <dbReference type="NCBI Taxonomy" id="122646"/>
    <lineage>
        <taxon>Eukaryota</taxon>
        <taxon>Viridiplantae</taxon>
        <taxon>Streptophyta</taxon>
        <taxon>Embryophyta</taxon>
        <taxon>Marchantiophyta</taxon>
        <taxon>Marchantiopsida</taxon>
        <taxon>Marchantiidae</taxon>
        <taxon>Marchantiales</taxon>
        <taxon>Ricciaceae</taxon>
        <taxon>Riccia</taxon>
    </lineage>
</organism>
<dbReference type="Proteomes" id="UP001633002">
    <property type="component" value="Unassembled WGS sequence"/>
</dbReference>
<accession>A0ABD3HZT6</accession>